<dbReference type="SFLD" id="SFLDS00003">
    <property type="entry name" value="Haloacid_Dehalogenase"/>
    <property type="match status" value="1"/>
</dbReference>
<dbReference type="SFLD" id="SFLDG01129">
    <property type="entry name" value="C1.5:_HAD__Beta-PGM__Phosphata"/>
    <property type="match status" value="1"/>
</dbReference>
<dbReference type="PRINTS" id="PR00413">
    <property type="entry name" value="HADHALOGNASE"/>
</dbReference>
<dbReference type="Gene3D" id="1.10.150.240">
    <property type="entry name" value="Putative phosphatase, domain 2"/>
    <property type="match status" value="1"/>
</dbReference>
<name>A0ABU2Y127_9FLAO</name>
<dbReference type="Gene3D" id="3.40.50.1000">
    <property type="entry name" value="HAD superfamily/HAD-like"/>
    <property type="match status" value="1"/>
</dbReference>
<dbReference type="NCBIfam" id="TIGR01509">
    <property type="entry name" value="HAD-SF-IA-v3"/>
    <property type="match status" value="1"/>
</dbReference>
<dbReference type="InterPro" id="IPR023198">
    <property type="entry name" value="PGP-like_dom2"/>
</dbReference>
<proteinExistence type="predicted"/>
<dbReference type="SUPFAM" id="SSF56784">
    <property type="entry name" value="HAD-like"/>
    <property type="match status" value="1"/>
</dbReference>
<comment type="caution">
    <text evidence="1">The sequence shown here is derived from an EMBL/GenBank/DDBJ whole genome shotgun (WGS) entry which is preliminary data.</text>
</comment>
<dbReference type="CDD" id="cd02603">
    <property type="entry name" value="HAD_sEH-N_like"/>
    <property type="match status" value="1"/>
</dbReference>
<accession>A0ABU2Y127</accession>
<organism evidence="1 2">
    <name type="scientific">Urechidicola vernalis</name>
    <dbReference type="NCBI Taxonomy" id="3075600"/>
    <lineage>
        <taxon>Bacteria</taxon>
        <taxon>Pseudomonadati</taxon>
        <taxon>Bacteroidota</taxon>
        <taxon>Flavobacteriia</taxon>
        <taxon>Flavobacteriales</taxon>
        <taxon>Flavobacteriaceae</taxon>
        <taxon>Urechidicola</taxon>
    </lineage>
</organism>
<protein>
    <submittedName>
        <fullName evidence="1">HAD family phosphatase</fullName>
    </submittedName>
</protein>
<dbReference type="Pfam" id="PF00702">
    <property type="entry name" value="Hydrolase"/>
    <property type="match status" value="1"/>
</dbReference>
<dbReference type="InterPro" id="IPR036412">
    <property type="entry name" value="HAD-like_sf"/>
</dbReference>
<gene>
    <name evidence="1" type="ORF">RM519_00515</name>
</gene>
<dbReference type="PANTHER" id="PTHR43611:SF3">
    <property type="entry name" value="FLAVIN MONONUCLEOTIDE HYDROLASE 1, CHLOROPLATIC"/>
    <property type="match status" value="1"/>
</dbReference>
<keyword evidence="2" id="KW-1185">Reference proteome</keyword>
<sequence length="208" mass="24166">MKAMNSKIKTIIFDLGGVLVDWDPMNLYKNVFETEKEARWFLDHVCTSDWNIEQDGGRLIADAVALKIAEFPGYKEQIELFYTRWEEMFKGIIEENVAIQQALIKNPNYNVYALTNWSGEKWKRSLELFPFFKDFEGVVVSGTEKTRKPFDAIYQLILSRYNIEPTTALFIDDNLDNVNAAIKNGINAVQFTGEISLKNMLSRYYINF</sequence>
<dbReference type="PANTHER" id="PTHR43611">
    <property type="entry name" value="ALPHA-D-GLUCOSE 1-PHOSPHATE PHOSPHATASE"/>
    <property type="match status" value="1"/>
</dbReference>
<evidence type="ECO:0000313" key="2">
    <source>
        <dbReference type="Proteomes" id="UP001252186"/>
    </source>
</evidence>
<dbReference type="EMBL" id="JAVRHV010000001">
    <property type="protein sequence ID" value="MDT0551712.1"/>
    <property type="molecule type" value="Genomic_DNA"/>
</dbReference>
<dbReference type="Proteomes" id="UP001252186">
    <property type="component" value="Unassembled WGS sequence"/>
</dbReference>
<reference evidence="1 2" key="1">
    <citation type="submission" date="2023-09" db="EMBL/GenBank/DDBJ databases">
        <authorList>
            <person name="Rey-Velasco X."/>
        </authorList>
    </citation>
    <scope>NUCLEOTIDE SEQUENCE [LARGE SCALE GENOMIC DNA]</scope>
    <source>
        <strain evidence="1 2">P050</strain>
    </source>
</reference>
<evidence type="ECO:0000313" key="1">
    <source>
        <dbReference type="EMBL" id="MDT0551712.1"/>
    </source>
</evidence>
<dbReference type="RefSeq" id="WP_311591498.1">
    <property type="nucleotide sequence ID" value="NZ_JAVRHV010000001.1"/>
</dbReference>
<dbReference type="InterPro" id="IPR023214">
    <property type="entry name" value="HAD_sf"/>
</dbReference>
<dbReference type="InterPro" id="IPR006439">
    <property type="entry name" value="HAD-SF_hydro_IA"/>
</dbReference>